<feature type="compositionally biased region" description="Basic and acidic residues" evidence="1">
    <location>
        <begin position="41"/>
        <end position="50"/>
    </location>
</feature>
<sequence length="84" mass="8927">MTAGWPGEGAGWRAGARRRWLGSGGGSAGQAPRRQGPAEESNFHERERRQVGSGSRSANAEGRGREARARGARVGRTGHGEKFL</sequence>
<feature type="region of interest" description="Disordered" evidence="1">
    <location>
        <begin position="1"/>
        <end position="84"/>
    </location>
</feature>
<evidence type="ECO:0000256" key="1">
    <source>
        <dbReference type="SAM" id="MobiDB-lite"/>
    </source>
</evidence>
<organism evidence="2 3">
    <name type="scientific">Panicum hallii var. hallii</name>
    <dbReference type="NCBI Taxonomy" id="1504633"/>
    <lineage>
        <taxon>Eukaryota</taxon>
        <taxon>Viridiplantae</taxon>
        <taxon>Streptophyta</taxon>
        <taxon>Embryophyta</taxon>
        <taxon>Tracheophyta</taxon>
        <taxon>Spermatophyta</taxon>
        <taxon>Magnoliopsida</taxon>
        <taxon>Liliopsida</taxon>
        <taxon>Poales</taxon>
        <taxon>Poaceae</taxon>
        <taxon>PACMAD clade</taxon>
        <taxon>Panicoideae</taxon>
        <taxon>Panicodae</taxon>
        <taxon>Paniceae</taxon>
        <taxon>Panicinae</taxon>
        <taxon>Panicum</taxon>
        <taxon>Panicum sect. Panicum</taxon>
    </lineage>
</organism>
<accession>A0A2T7DWJ2</accession>
<dbReference type="Gramene" id="PUZ59942">
    <property type="protein sequence ID" value="PUZ59942"/>
    <property type="gene ID" value="GQ55_4G083700"/>
</dbReference>
<feature type="compositionally biased region" description="Gly residues" evidence="1">
    <location>
        <begin position="1"/>
        <end position="12"/>
    </location>
</feature>
<evidence type="ECO:0000313" key="2">
    <source>
        <dbReference type="EMBL" id="PUZ59942.1"/>
    </source>
</evidence>
<reference evidence="2 3" key="1">
    <citation type="submission" date="2018-04" db="EMBL/GenBank/DDBJ databases">
        <title>WGS assembly of Panicum hallii var. hallii HAL2.</title>
        <authorList>
            <person name="Lovell J."/>
            <person name="Jenkins J."/>
            <person name="Lowry D."/>
            <person name="Mamidi S."/>
            <person name="Sreedasyam A."/>
            <person name="Weng X."/>
            <person name="Barry K."/>
            <person name="Bonette J."/>
            <person name="Campitelli B."/>
            <person name="Daum C."/>
            <person name="Gordon S."/>
            <person name="Gould B."/>
            <person name="Lipzen A."/>
            <person name="MacQueen A."/>
            <person name="Palacio-Mejia J."/>
            <person name="Plott C."/>
            <person name="Shakirov E."/>
            <person name="Shu S."/>
            <person name="Yoshinaga Y."/>
            <person name="Zane M."/>
            <person name="Rokhsar D."/>
            <person name="Grimwood J."/>
            <person name="Schmutz J."/>
            <person name="Juenger T."/>
        </authorList>
    </citation>
    <scope>NUCLEOTIDE SEQUENCE [LARGE SCALE GENOMIC DNA]</scope>
    <source>
        <strain evidence="3">cv. HAL2</strain>
    </source>
</reference>
<protein>
    <submittedName>
        <fullName evidence="2">Uncharacterized protein</fullName>
    </submittedName>
</protein>
<evidence type="ECO:0000313" key="3">
    <source>
        <dbReference type="Proteomes" id="UP000244336"/>
    </source>
</evidence>
<proteinExistence type="predicted"/>
<name>A0A2T7DWJ2_9POAL</name>
<dbReference type="AlphaFoldDB" id="A0A2T7DWJ2"/>
<dbReference type="Proteomes" id="UP000244336">
    <property type="component" value="Chromosome 4"/>
</dbReference>
<gene>
    <name evidence="2" type="ORF">GQ55_4G083700</name>
</gene>
<dbReference type="EMBL" id="CM009752">
    <property type="protein sequence ID" value="PUZ59942.1"/>
    <property type="molecule type" value="Genomic_DNA"/>
</dbReference>
<keyword evidence="3" id="KW-1185">Reference proteome</keyword>